<feature type="transmembrane region" description="Helical" evidence="1">
    <location>
        <begin position="24"/>
        <end position="43"/>
    </location>
</feature>
<keyword evidence="1" id="KW-0472">Membrane</keyword>
<keyword evidence="1" id="KW-0812">Transmembrane</keyword>
<dbReference type="Pfam" id="PF11072">
    <property type="entry name" value="DUF2859"/>
    <property type="match status" value="1"/>
</dbReference>
<evidence type="ECO:0000313" key="3">
    <source>
        <dbReference type="Proteomes" id="UP000054703"/>
    </source>
</evidence>
<dbReference type="STRING" id="45074.Lsan_3891"/>
<comment type="caution">
    <text evidence="2">The sequence shown here is derived from an EMBL/GenBank/DDBJ whole genome shotgun (WGS) entry which is preliminary data.</text>
</comment>
<dbReference type="InterPro" id="IPR021300">
    <property type="entry name" value="Integr_conj_element_PFL4695"/>
</dbReference>
<dbReference type="PATRIC" id="fig|45074.5.peg.4176"/>
<reference evidence="2 3" key="1">
    <citation type="submission" date="2015-11" db="EMBL/GenBank/DDBJ databases">
        <title>Genomic analysis of 38 Legionella species identifies large and diverse effector repertoires.</title>
        <authorList>
            <person name="Burstein D."/>
            <person name="Amaro F."/>
            <person name="Zusman T."/>
            <person name="Lifshitz Z."/>
            <person name="Cohen O."/>
            <person name="Gilbert J.A."/>
            <person name="Pupko T."/>
            <person name="Shuman H.A."/>
            <person name="Segal G."/>
        </authorList>
    </citation>
    <scope>NUCLEOTIDE SEQUENCE [LARGE SCALE GENOMIC DNA]</scope>
    <source>
        <strain evidence="2 3">SC-63-C7</strain>
    </source>
</reference>
<keyword evidence="3" id="KW-1185">Reference proteome</keyword>
<proteinExistence type="predicted"/>
<name>A0A0W0Y950_9GAMM</name>
<dbReference type="RefSeq" id="WP_058515775.1">
    <property type="nucleotide sequence ID" value="NZ_CAAAIH010000001.1"/>
</dbReference>
<accession>A0A0W0Y950</accession>
<keyword evidence="1" id="KW-1133">Transmembrane helix</keyword>
<evidence type="ECO:0008006" key="4">
    <source>
        <dbReference type="Google" id="ProtNLM"/>
    </source>
</evidence>
<organism evidence="2 3">
    <name type="scientific">Legionella santicrucis</name>
    <dbReference type="NCBI Taxonomy" id="45074"/>
    <lineage>
        <taxon>Bacteria</taxon>
        <taxon>Pseudomonadati</taxon>
        <taxon>Pseudomonadota</taxon>
        <taxon>Gammaproteobacteria</taxon>
        <taxon>Legionellales</taxon>
        <taxon>Legionellaceae</taxon>
        <taxon>Legionella</taxon>
    </lineage>
</organism>
<dbReference type="Proteomes" id="UP000054703">
    <property type="component" value="Unassembled WGS sequence"/>
</dbReference>
<dbReference type="OrthoDB" id="8560395at2"/>
<gene>
    <name evidence="2" type="ORF">Lsan_3891</name>
</gene>
<dbReference type="NCBIfam" id="TIGR03765">
    <property type="entry name" value="ICE_PFL_4695"/>
    <property type="match status" value="1"/>
</dbReference>
<dbReference type="AlphaFoldDB" id="A0A0W0Y950"/>
<dbReference type="EMBL" id="LNYU01000091">
    <property type="protein sequence ID" value="KTD53481.1"/>
    <property type="molecule type" value="Genomic_DNA"/>
</dbReference>
<sequence>MQGMLVKAVRDGDLRLLTANGFNILKVISITLSMLMVFSCYAYKIYEIESLTQESLSLKEATDVRLPAKSQATPGTVTRHKTDSLAFSNTIFIIGGDADSKNWLVKHLDVLKKYQAIGFITNIKDHQQFEALQALAGLPLLPANIDDLLNLIGSSHYPLIVYQGEVWQ</sequence>
<protein>
    <recommendedName>
        <fullName evidence="4">Integrating conjugative element protein, PFL_4695 family</fullName>
    </recommendedName>
</protein>
<evidence type="ECO:0000313" key="2">
    <source>
        <dbReference type="EMBL" id="KTD53481.1"/>
    </source>
</evidence>
<evidence type="ECO:0000256" key="1">
    <source>
        <dbReference type="SAM" id="Phobius"/>
    </source>
</evidence>